<evidence type="ECO:0000313" key="3">
    <source>
        <dbReference type="Proteomes" id="UP001165541"/>
    </source>
</evidence>
<dbReference type="EMBL" id="JAMKFE010000031">
    <property type="protein sequence ID" value="MCM5682974.1"/>
    <property type="molecule type" value="Genomic_DNA"/>
</dbReference>
<gene>
    <name evidence="2" type="ORF">M8A51_25950</name>
</gene>
<comment type="caution">
    <text evidence="2">The sequence shown here is derived from an EMBL/GenBank/DDBJ whole genome shotgun (WGS) entry which is preliminary data.</text>
</comment>
<protein>
    <submittedName>
        <fullName evidence="2">Uncharacterized protein</fullName>
    </submittedName>
</protein>
<sequence length="95" mass="10806">MPPDFLGIRLQTPTLIGCYLLKNILIRIASALLFSSLTRYQQRSEIMTNFFKPCQALSSFFFASRFRHPPLFETSTAFSEDSDCSTEKKKGASRS</sequence>
<organism evidence="2 3">
    <name type="scientific">Caldimonas mangrovi</name>
    <dbReference type="NCBI Taxonomy" id="2944811"/>
    <lineage>
        <taxon>Bacteria</taxon>
        <taxon>Pseudomonadati</taxon>
        <taxon>Pseudomonadota</taxon>
        <taxon>Betaproteobacteria</taxon>
        <taxon>Burkholderiales</taxon>
        <taxon>Sphaerotilaceae</taxon>
        <taxon>Caldimonas</taxon>
    </lineage>
</organism>
<keyword evidence="1" id="KW-0812">Transmembrane</keyword>
<accession>A0ABT0YW41</accession>
<dbReference type="Proteomes" id="UP001165541">
    <property type="component" value="Unassembled WGS sequence"/>
</dbReference>
<dbReference type="RefSeq" id="WP_251781521.1">
    <property type="nucleotide sequence ID" value="NZ_JAMKFE010000031.1"/>
</dbReference>
<feature type="transmembrane region" description="Helical" evidence="1">
    <location>
        <begin position="20"/>
        <end position="37"/>
    </location>
</feature>
<keyword evidence="3" id="KW-1185">Reference proteome</keyword>
<evidence type="ECO:0000256" key="1">
    <source>
        <dbReference type="SAM" id="Phobius"/>
    </source>
</evidence>
<keyword evidence="1" id="KW-0472">Membrane</keyword>
<keyword evidence="1" id="KW-1133">Transmembrane helix</keyword>
<evidence type="ECO:0000313" key="2">
    <source>
        <dbReference type="EMBL" id="MCM5682974.1"/>
    </source>
</evidence>
<feature type="non-terminal residue" evidence="2">
    <location>
        <position position="95"/>
    </location>
</feature>
<reference evidence="2" key="1">
    <citation type="submission" date="2022-05" db="EMBL/GenBank/DDBJ databases">
        <title>Schlegelella sp. nov., isolated from mangrove soil.</title>
        <authorList>
            <person name="Liu Y."/>
            <person name="Ge X."/>
            <person name="Liu W."/>
        </authorList>
    </citation>
    <scope>NUCLEOTIDE SEQUENCE</scope>
    <source>
        <strain evidence="2">S2-27</strain>
    </source>
</reference>
<name>A0ABT0YW41_9BURK</name>
<proteinExistence type="predicted"/>